<evidence type="ECO:0000256" key="1">
    <source>
        <dbReference type="ARBA" id="ARBA00022481"/>
    </source>
</evidence>
<feature type="region of interest" description="Disordered" evidence="6">
    <location>
        <begin position="255"/>
        <end position="276"/>
    </location>
</feature>
<evidence type="ECO:0000256" key="5">
    <source>
        <dbReference type="ARBA" id="ARBA00024045"/>
    </source>
</evidence>
<keyword evidence="7" id="KW-0472">Membrane</keyword>
<dbReference type="GO" id="GO:0046872">
    <property type="term" value="F:metal ion binding"/>
    <property type="evidence" value="ECO:0007669"/>
    <property type="project" value="UniProtKB-KW"/>
</dbReference>
<dbReference type="iPTMnet" id="F4JPD5"/>
<dbReference type="AlphaFoldDB" id="F4JPD5"/>
<feature type="compositionally biased region" description="Pro residues" evidence="6">
    <location>
        <begin position="266"/>
        <end position="276"/>
    </location>
</feature>
<evidence type="ECO:0000313" key="11">
    <source>
        <dbReference type="Proteomes" id="UP000006548"/>
    </source>
</evidence>
<evidence type="ECO:0000259" key="8">
    <source>
        <dbReference type="PROSITE" id="PS50846"/>
    </source>
</evidence>
<dbReference type="HOGENOM" id="CLU_065674_0_0_1"/>
<dbReference type="GeneID" id="2745722"/>
<sequence>MISYVDIQQMTLHLIMKIPSTISREHGKLYKFRRIQQYIKTSMDSFLKVTYLIFIVVFYIRVSSKGAYAMANLSPPVRTCVLRVGIKCCKGCQTKAKRKLLNVSGVSTVEYNAEQGLLTVTGDANPTTLLHKLTKWGKKAELVSFLGDNYSSHVPRTPEQNQNKTMEKKKKKPTKCCLLMCFGNKRSKNTKIEPMAIPNWQYRGVGNENGNARPFINAAMSPPMVYPPPQAVPGFTTPIPYPPPSFFPGRPPPPYTGAGMFQSAPPQSPPYFPVPNPRLHYPHH</sequence>
<dbReference type="FunCoup" id="F4JPD5">
    <property type="interactions" value="24"/>
</dbReference>
<keyword evidence="11" id="KW-1185">Reference proteome</keyword>
<keyword evidence="4" id="KW-0636">Prenylation</keyword>
<dbReference type="CDD" id="cd00371">
    <property type="entry name" value="HMA"/>
    <property type="match status" value="1"/>
</dbReference>
<dbReference type="TAIR" id="AT4G23882"/>
<dbReference type="PROSITE" id="PS50846">
    <property type="entry name" value="HMA_2"/>
    <property type="match status" value="1"/>
</dbReference>
<evidence type="ECO:0000256" key="7">
    <source>
        <dbReference type="SAM" id="Phobius"/>
    </source>
</evidence>
<reference evidence="10 11" key="1">
    <citation type="journal article" date="1999" name="Nature">
        <title>Sequence and analysis of chromosome 4 of the plant Arabidopsis thaliana.</title>
        <authorList>
            <consortium name="EU"/>
            <consortium name="CSHL and WU Arabidopsis Sequencing Project"/>
            <person name="Mayer K."/>
            <person name="Schuller C."/>
            <person name="Wambutt R."/>
            <person name="Murphy G."/>
            <person name="Volckaert G."/>
            <person name="Pohl T."/>
            <person name="Dusterhoft A."/>
            <person name="Stiekema W."/>
            <person name="Entian K.D."/>
            <person name="Terryn N."/>
            <person name="Harris B."/>
            <person name="Ansorge W."/>
            <person name="Brandt P."/>
            <person name="Grivell L."/>
            <person name="Rieger M."/>
            <person name="Weichselgartner M."/>
            <person name="de Simone V."/>
            <person name="Obermaier B."/>
            <person name="Mache R."/>
            <person name="Muller M."/>
            <person name="Kreis M."/>
            <person name="Delseny M."/>
            <person name="Puigdomenech P."/>
            <person name="Watson M."/>
            <person name="Schmidtheini T."/>
            <person name="Reichert B."/>
            <person name="Portatelle D."/>
            <person name="Perez-Alonso M."/>
            <person name="Boutry M."/>
            <person name="Bancroft I."/>
            <person name="Vos P."/>
            <person name="Hoheisel J."/>
            <person name="Zimmermann W."/>
            <person name="Wedler H."/>
            <person name="Ridley P."/>
            <person name="Langham S.A."/>
            <person name="McCullagh B."/>
            <person name="Bilham L."/>
            <person name="Robben J."/>
            <person name="Van der Schueren J."/>
            <person name="Grymonprez B."/>
            <person name="Chuang Y.J."/>
            <person name="Vandenbussche F."/>
            <person name="Braeken M."/>
            <person name="Weltjens I."/>
            <person name="Voet M."/>
            <person name="Bastiaens I."/>
            <person name="Aert R."/>
            <person name="Defoor E."/>
            <person name="Weitzenegger T."/>
            <person name="Bothe G."/>
            <person name="Ramsperger U."/>
            <person name="Hilbert H."/>
            <person name="Braun M."/>
            <person name="Holzer E."/>
            <person name="Brandt A."/>
            <person name="Peters S."/>
            <person name="van Staveren M."/>
            <person name="Dirske W."/>
            <person name="Mooijman P."/>
            <person name="Klein Lankhorst R."/>
            <person name="Rose M."/>
            <person name="Hauf J."/>
            <person name="Kotter P."/>
            <person name="Berneiser S."/>
            <person name="Hempel S."/>
            <person name="Feldpausch M."/>
            <person name="Lamberth S."/>
            <person name="Van den Daele H."/>
            <person name="De Keyser A."/>
            <person name="Buysshaert C."/>
            <person name="Gielen J."/>
            <person name="Villarroel R."/>
            <person name="De Clercq R."/>
            <person name="Van Montagu M."/>
            <person name="Rogers J."/>
            <person name="Cronin A."/>
            <person name="Quail M."/>
            <person name="Bray-Allen S."/>
            <person name="Clark L."/>
            <person name="Doggett J."/>
            <person name="Hall S."/>
            <person name="Kay M."/>
            <person name="Lennard N."/>
            <person name="McLay K."/>
            <person name="Mayes R."/>
            <person name="Pettett A."/>
            <person name="Rajandream M.A."/>
            <person name="Lyne M."/>
            <person name="Benes V."/>
            <person name="Rechmann S."/>
            <person name="Borkova D."/>
            <person name="Blocker H."/>
            <person name="Scharfe M."/>
            <person name="Grimm M."/>
            <person name="Lohnert T.H."/>
            <person name="Dose S."/>
            <person name="de Haan M."/>
            <person name="Maarse A."/>
            <person name="Schafer M."/>
            <person name="Muller-Auer S."/>
            <person name="Gabel C."/>
            <person name="Fuchs M."/>
            <person name="Fartmann B."/>
            <person name="Granderath K."/>
            <person name="Dauner D."/>
            <person name="Herzl A."/>
            <person name="Neumann S."/>
            <person name="Argiriou A."/>
            <person name="Vitale D."/>
            <person name="Liguori R."/>
            <person name="Piravandi E."/>
            <person name="Massenet O."/>
            <person name="Quigley F."/>
            <person name="Clabauld G."/>
            <person name="Mundlein A."/>
            <person name="Felber R."/>
            <person name="Schnabl S."/>
            <person name="Hiller R."/>
            <person name="Schmidt W."/>
            <person name="Lecharny A."/>
            <person name="Aubourg S."/>
            <person name="Chefdor F."/>
            <person name="Cooke R."/>
            <person name="Berger C."/>
            <person name="Montfort A."/>
            <person name="Casacuberta E."/>
            <person name="Gibbons T."/>
            <person name="Weber N."/>
            <person name="Vandenbol M."/>
            <person name="Bargues M."/>
            <person name="Terol J."/>
            <person name="Torres A."/>
            <person name="Perez-Perez A."/>
            <person name="Purnelle B."/>
            <person name="Bent E."/>
            <person name="Johnson S."/>
            <person name="Tacon D."/>
            <person name="Jesse T."/>
            <person name="Heijnen L."/>
            <person name="Schwarz S."/>
            <person name="Scholler P."/>
            <person name="Heber S."/>
            <person name="Francs P."/>
            <person name="Bielke C."/>
            <person name="Frishman D."/>
            <person name="Haase D."/>
            <person name="Lemcke K."/>
            <person name="Mewes H.W."/>
            <person name="Stocker S."/>
            <person name="Zaccaria P."/>
            <person name="Bevan M."/>
            <person name="Wilson R.K."/>
            <person name="de la Bastide M."/>
            <person name="Habermann K."/>
            <person name="Parnell L."/>
            <person name="Dedhia N."/>
            <person name="Gnoj L."/>
            <person name="Schutz K."/>
            <person name="Huang E."/>
            <person name="Spiegel L."/>
            <person name="Sehkon M."/>
            <person name="Murray J."/>
            <person name="Sheet P."/>
            <person name="Cordes M."/>
            <person name="Abu-Threideh J."/>
            <person name="Stoneking T."/>
            <person name="Kalicki J."/>
            <person name="Graves T."/>
            <person name="Harmon G."/>
            <person name="Edwards J."/>
            <person name="Latreille P."/>
            <person name="Courtney L."/>
            <person name="Cloud J."/>
            <person name="Abbott A."/>
            <person name="Scott K."/>
            <person name="Johnson D."/>
            <person name="Minx P."/>
            <person name="Bentley D."/>
            <person name="Fulton B."/>
            <person name="Miller N."/>
            <person name="Greco T."/>
            <person name="Kemp K."/>
            <person name="Kramer J."/>
            <person name="Fulton L."/>
            <person name="Mardis E."/>
            <person name="Dante M."/>
            <person name="Pepin K."/>
            <person name="Hillier L."/>
            <person name="Nelson J."/>
            <person name="Spieth J."/>
            <person name="Ryan E."/>
            <person name="Andrews S."/>
            <person name="Geisel C."/>
            <person name="Layman D."/>
            <person name="Du H."/>
            <person name="Ali J."/>
            <person name="Berghoff A."/>
            <person name="Jones K."/>
            <person name="Drone K."/>
            <person name="Cotton M."/>
            <person name="Joshu C."/>
            <person name="Antonoiu B."/>
            <person name="Zidanic M."/>
            <person name="Strong C."/>
            <person name="Sun H."/>
            <person name="Lamar B."/>
            <person name="Yordan C."/>
            <person name="Ma P."/>
            <person name="Zhong J."/>
            <person name="Preston R."/>
            <person name="Vil D."/>
            <person name="Shekher M."/>
            <person name="Matero A."/>
            <person name="Shah R."/>
            <person name="Swaby I.K."/>
            <person name="O'Shaughnessy A."/>
            <person name="Rodriguez M."/>
            <person name="Hoffmann J."/>
            <person name="Till S."/>
            <person name="Granat S."/>
            <person name="Shohdy N."/>
            <person name="Hasegawa A."/>
            <person name="Hameed A."/>
            <person name="Lodhi M."/>
            <person name="Johnson A."/>
            <person name="Chen E."/>
            <person name="Marra M."/>
            <person name="Martienssen R."/>
            <person name="McCombie W.R."/>
        </authorList>
    </citation>
    <scope>NUCLEOTIDE SEQUENCE [LARGE SCALE GENOMIC DNA]</scope>
    <source>
        <strain evidence="11">cv. Columbia</strain>
    </source>
</reference>
<organism evidence="10 11">
    <name type="scientific">Arabidopsis thaliana</name>
    <name type="common">Mouse-ear cress</name>
    <dbReference type="NCBI Taxonomy" id="3702"/>
    <lineage>
        <taxon>Eukaryota</taxon>
        <taxon>Viridiplantae</taxon>
        <taxon>Streptophyta</taxon>
        <taxon>Embryophyta</taxon>
        <taxon>Tracheophyta</taxon>
        <taxon>Spermatophyta</taxon>
        <taxon>Magnoliopsida</taxon>
        <taxon>eudicotyledons</taxon>
        <taxon>Gunneridae</taxon>
        <taxon>Pentapetalae</taxon>
        <taxon>rosids</taxon>
        <taxon>malvids</taxon>
        <taxon>Brassicales</taxon>
        <taxon>Brassicaceae</taxon>
        <taxon>Camelineae</taxon>
        <taxon>Arabidopsis</taxon>
    </lineage>
</organism>
<dbReference type="Gene3D" id="3.30.70.100">
    <property type="match status" value="1"/>
</dbReference>
<dbReference type="eggNOG" id="KOG1603">
    <property type="taxonomic scope" value="Eukaryota"/>
</dbReference>
<keyword evidence="7" id="KW-0812">Transmembrane</keyword>
<dbReference type="Proteomes" id="UP000006548">
    <property type="component" value="Chromosome 4"/>
</dbReference>
<dbReference type="KEGG" id="ath:AT4G23882"/>
<dbReference type="InParanoid" id="F4JPD5"/>
<dbReference type="InterPro" id="IPR036163">
    <property type="entry name" value="HMA_dom_sf"/>
</dbReference>
<dbReference type="SMR" id="F4JPD5"/>
<evidence type="ECO:0000256" key="6">
    <source>
        <dbReference type="SAM" id="MobiDB-lite"/>
    </source>
</evidence>
<evidence type="ECO:0000313" key="9">
    <source>
        <dbReference type="Araport" id="AT4G23882"/>
    </source>
</evidence>
<evidence type="ECO:0000256" key="4">
    <source>
        <dbReference type="ARBA" id="ARBA00023289"/>
    </source>
</evidence>
<dbReference type="OMA" id="PFINAAM"/>
<feature type="domain" description="HMA" evidence="8">
    <location>
        <begin position="77"/>
        <end position="141"/>
    </location>
</feature>
<dbReference type="InterPro" id="IPR006121">
    <property type="entry name" value="HMA_dom"/>
</dbReference>
<comment type="similarity">
    <text evidence="5">Belongs to the HIPP family.</text>
</comment>
<evidence type="ECO:0000256" key="2">
    <source>
        <dbReference type="ARBA" id="ARBA00022723"/>
    </source>
</evidence>
<evidence type="ECO:0000256" key="3">
    <source>
        <dbReference type="ARBA" id="ARBA00023288"/>
    </source>
</evidence>
<name>F4JPD5_ARATH</name>
<feature type="transmembrane region" description="Helical" evidence="7">
    <location>
        <begin position="45"/>
        <end position="62"/>
    </location>
</feature>
<accession>F4JPD5</accession>
<reference evidence="11" key="2">
    <citation type="journal article" date="2017" name="Plant J.">
        <title>Araport11: a complete reannotation of the Arabidopsis thaliana reference genome.</title>
        <authorList>
            <person name="Cheng C.Y."/>
            <person name="Krishnakumar V."/>
            <person name="Chan A.P."/>
            <person name="Thibaud-Nissen F."/>
            <person name="Schobel S."/>
            <person name="Town C.D."/>
        </authorList>
    </citation>
    <scope>GENOME REANNOTATION</scope>
    <source>
        <strain evidence="11">cv. Columbia</strain>
    </source>
</reference>
<keyword evidence="3" id="KW-0449">Lipoprotein</keyword>
<keyword evidence="1" id="KW-0488">Methylation</keyword>
<dbReference type="RefSeq" id="NP_974601.1">
    <property type="nucleotide sequence ID" value="NM_202872.1"/>
</dbReference>
<evidence type="ECO:0000313" key="10">
    <source>
        <dbReference type="EMBL" id="AEE84818.1"/>
    </source>
</evidence>
<proteinExistence type="inferred from homology"/>
<dbReference type="PANTHER" id="PTHR45868:SF42">
    <property type="entry name" value="HEAVY METAL TRANSPORT_DETOXIFICATION SUPERFAMILY PROTEIN"/>
    <property type="match status" value="1"/>
</dbReference>
<keyword evidence="7" id="KW-1133">Transmembrane helix</keyword>
<dbReference type="Araport" id="AT4G23882"/>
<dbReference type="SUPFAM" id="SSF55008">
    <property type="entry name" value="HMA, heavy metal-associated domain"/>
    <property type="match status" value="1"/>
</dbReference>
<dbReference type="PaxDb" id="3702-AT4G23882.1"/>
<dbReference type="EMBL" id="CP002687">
    <property type="protein sequence ID" value="AEE84818.1"/>
    <property type="molecule type" value="Genomic_DNA"/>
</dbReference>
<dbReference type="Pfam" id="PF00403">
    <property type="entry name" value="HMA"/>
    <property type="match status" value="1"/>
</dbReference>
<keyword evidence="2" id="KW-0479">Metal-binding</keyword>
<dbReference type="PANTHER" id="PTHR45868">
    <property type="entry name" value="HEAVY METAL-ASSOCIATED ISOPRENYLATED PLANT PROTEIN 33-RELATED"/>
    <property type="match status" value="1"/>
</dbReference>
<dbReference type="ExpressionAtlas" id="F4JPD5">
    <property type="expression patterns" value="baseline and differential"/>
</dbReference>
<protein>
    <submittedName>
        <fullName evidence="10">Heavy metal transport/detoxification superfamily protein</fullName>
    </submittedName>
</protein>
<gene>
    <name evidence="9 10" type="ordered locus">At4g23882</name>
</gene>